<dbReference type="PANTHER" id="PTHR12598">
    <property type="entry name" value="COPPER HOMEOSTASIS PROTEIN CUTC"/>
    <property type="match status" value="1"/>
</dbReference>
<organism evidence="3 4">
    <name type="scientific">Daldinia eschscholtzii</name>
    <dbReference type="NCBI Taxonomy" id="292717"/>
    <lineage>
        <taxon>Eukaryota</taxon>
        <taxon>Fungi</taxon>
        <taxon>Dikarya</taxon>
        <taxon>Ascomycota</taxon>
        <taxon>Pezizomycotina</taxon>
        <taxon>Sordariomycetes</taxon>
        <taxon>Xylariomycetidae</taxon>
        <taxon>Xylariales</taxon>
        <taxon>Hypoxylaceae</taxon>
        <taxon>Daldinia</taxon>
    </lineage>
</organism>
<dbReference type="InterPro" id="IPR005627">
    <property type="entry name" value="CutC-like"/>
</dbReference>
<dbReference type="EMBL" id="JBANMG010000006">
    <property type="protein sequence ID" value="KAK6951738.1"/>
    <property type="molecule type" value="Genomic_DNA"/>
</dbReference>
<dbReference type="PANTHER" id="PTHR12598:SF0">
    <property type="entry name" value="COPPER HOMEOSTASIS PROTEIN CUTC HOMOLOG"/>
    <property type="match status" value="1"/>
</dbReference>
<gene>
    <name evidence="3" type="ORF">Daesc_006261</name>
</gene>
<accession>A0AAX6MGA4</accession>
<keyword evidence="4" id="KW-1185">Reference proteome</keyword>
<comment type="similarity">
    <text evidence="1">Belongs to the CutC family.</text>
</comment>
<name>A0AAX6MGA4_9PEZI</name>
<proteinExistence type="inferred from homology"/>
<protein>
    <recommendedName>
        <fullName evidence="2">Copper homeostasis protein cutC homolog</fullName>
    </recommendedName>
</protein>
<comment type="caution">
    <text evidence="3">The sequence shown here is derived from an EMBL/GenBank/DDBJ whole genome shotgun (WGS) entry which is preliminary data.</text>
</comment>
<dbReference type="Pfam" id="PF03932">
    <property type="entry name" value="CutC"/>
    <property type="match status" value="1"/>
</dbReference>
<dbReference type="GO" id="GO:0005507">
    <property type="term" value="F:copper ion binding"/>
    <property type="evidence" value="ECO:0007669"/>
    <property type="project" value="TreeGrafter"/>
</dbReference>
<evidence type="ECO:0000256" key="2">
    <source>
        <dbReference type="ARBA" id="ARBA00019014"/>
    </source>
</evidence>
<dbReference type="SUPFAM" id="SSF110395">
    <property type="entry name" value="CutC-like"/>
    <property type="match status" value="1"/>
</dbReference>
<sequence>MAQYIMAIGLEIPVFGANAAAKAIELGATRIELNASGSYPDGGLTPSLKDLEVVAGARVPIRVMIRPRGPPSEPQARDFIYSDEEFEQMEASIQRFKEAGLLEEARGDGFVFGILKESRDATEAGIHGRKCWVDKDRCKRLVTAARPFKTVFHRAFDEIVSCEESDIAIDDRHAWRMALDDLAVCGFNGVLTSGGLGNAVRNLAILEQVIARAEALRIEIIVGGGVRKHNIPHLYQQLDLKGRESSIYVHSACLSSTDSEYVDAEEVTGILSQLK</sequence>
<evidence type="ECO:0000256" key="1">
    <source>
        <dbReference type="ARBA" id="ARBA00007768"/>
    </source>
</evidence>
<dbReference type="Gene3D" id="3.20.20.380">
    <property type="entry name" value="Copper homeostasis (CutC) domain"/>
    <property type="match status" value="1"/>
</dbReference>
<dbReference type="Proteomes" id="UP001369815">
    <property type="component" value="Unassembled WGS sequence"/>
</dbReference>
<dbReference type="InterPro" id="IPR036822">
    <property type="entry name" value="CutC-like_dom_sf"/>
</dbReference>
<reference evidence="3 4" key="1">
    <citation type="journal article" date="2024" name="Front Chem Biol">
        <title>Unveiling the potential of Daldinia eschscholtzii MFLUCC 19-0629 through bioactivity and bioinformatics studies for enhanced sustainable agriculture production.</title>
        <authorList>
            <person name="Brooks S."/>
            <person name="Weaver J.A."/>
            <person name="Klomchit A."/>
            <person name="Alharthi S.A."/>
            <person name="Onlamun T."/>
            <person name="Nurani R."/>
            <person name="Vong T.K."/>
            <person name="Alberti F."/>
            <person name="Greco C."/>
        </authorList>
    </citation>
    <scope>NUCLEOTIDE SEQUENCE [LARGE SCALE GENOMIC DNA]</scope>
    <source>
        <strain evidence="3">MFLUCC 19-0629</strain>
    </source>
</reference>
<dbReference type="AlphaFoldDB" id="A0AAX6MGA4"/>
<evidence type="ECO:0000313" key="3">
    <source>
        <dbReference type="EMBL" id="KAK6951738.1"/>
    </source>
</evidence>
<evidence type="ECO:0000313" key="4">
    <source>
        <dbReference type="Proteomes" id="UP001369815"/>
    </source>
</evidence>